<dbReference type="PANTHER" id="PTHR48106:SF13">
    <property type="entry name" value="QUINONE OXIDOREDUCTASE-RELATED"/>
    <property type="match status" value="1"/>
</dbReference>
<evidence type="ECO:0000256" key="1">
    <source>
        <dbReference type="ARBA" id="ARBA00022857"/>
    </source>
</evidence>
<keyword evidence="1" id="KW-0521">NADP</keyword>
<name>A0A8J3I032_9CHLR</name>
<reference evidence="4" key="1">
    <citation type="submission" date="2020-10" db="EMBL/GenBank/DDBJ databases">
        <title>Taxonomic study of unclassified bacteria belonging to the class Ktedonobacteria.</title>
        <authorList>
            <person name="Yabe S."/>
            <person name="Wang C.M."/>
            <person name="Zheng Y."/>
            <person name="Sakai Y."/>
            <person name="Cavaletti L."/>
            <person name="Monciardini P."/>
            <person name="Donadio S."/>
        </authorList>
    </citation>
    <scope>NUCLEOTIDE SEQUENCE</scope>
    <source>
        <strain evidence="4">SOSP1-1</strain>
    </source>
</reference>
<keyword evidence="5" id="KW-1185">Reference proteome</keyword>
<dbReference type="Proteomes" id="UP000612362">
    <property type="component" value="Unassembled WGS sequence"/>
</dbReference>
<evidence type="ECO:0000259" key="3">
    <source>
        <dbReference type="Pfam" id="PF08240"/>
    </source>
</evidence>
<proteinExistence type="predicted"/>
<dbReference type="GO" id="GO:0005829">
    <property type="term" value="C:cytosol"/>
    <property type="evidence" value="ECO:0007669"/>
    <property type="project" value="TreeGrafter"/>
</dbReference>
<dbReference type="InterPro" id="IPR013154">
    <property type="entry name" value="ADH-like_N"/>
</dbReference>
<dbReference type="GO" id="GO:0003960">
    <property type="term" value="F:quinone reductase (NADPH) activity"/>
    <property type="evidence" value="ECO:0007669"/>
    <property type="project" value="TreeGrafter"/>
</dbReference>
<dbReference type="InterPro" id="IPR011032">
    <property type="entry name" value="GroES-like_sf"/>
</dbReference>
<dbReference type="AlphaFoldDB" id="A0A8J3I032"/>
<protein>
    <recommendedName>
        <fullName evidence="3">Alcohol dehydrogenase-like N-terminal domain-containing protein</fullName>
    </recommendedName>
</protein>
<comment type="caution">
    <text evidence="4">The sequence shown here is derived from an EMBL/GenBank/DDBJ whole genome shotgun (WGS) entry which is preliminary data.</text>
</comment>
<dbReference type="GO" id="GO:0035925">
    <property type="term" value="F:mRNA 3'-UTR AU-rich region binding"/>
    <property type="evidence" value="ECO:0007669"/>
    <property type="project" value="TreeGrafter"/>
</dbReference>
<dbReference type="Gene3D" id="3.90.180.10">
    <property type="entry name" value="Medium-chain alcohol dehydrogenases, catalytic domain"/>
    <property type="match status" value="1"/>
</dbReference>
<evidence type="ECO:0000313" key="5">
    <source>
        <dbReference type="Proteomes" id="UP000612362"/>
    </source>
</evidence>
<accession>A0A8J3I032</accession>
<dbReference type="GO" id="GO:0070402">
    <property type="term" value="F:NADPH binding"/>
    <property type="evidence" value="ECO:0007669"/>
    <property type="project" value="TreeGrafter"/>
</dbReference>
<feature type="domain" description="Alcohol dehydrogenase-like N-terminal" evidence="3">
    <location>
        <begin position="27"/>
        <end position="86"/>
    </location>
</feature>
<evidence type="ECO:0000256" key="2">
    <source>
        <dbReference type="ARBA" id="ARBA00023002"/>
    </source>
</evidence>
<organism evidence="4 5">
    <name type="scientific">Ktedonospora formicarum</name>
    <dbReference type="NCBI Taxonomy" id="2778364"/>
    <lineage>
        <taxon>Bacteria</taxon>
        <taxon>Bacillati</taxon>
        <taxon>Chloroflexota</taxon>
        <taxon>Ktedonobacteria</taxon>
        <taxon>Ktedonobacterales</taxon>
        <taxon>Ktedonobacteraceae</taxon>
        <taxon>Ktedonospora</taxon>
    </lineage>
</organism>
<sequence length="97" mass="10136">MRAITIPSFGGADVLSIQEMPIPQPAAGEVTIDVAYAGVNYAEVLFRRGVVADLPLPFVPGIEVSGYIRALGEGVTDLKIGQPVAALTITQGEVMPK</sequence>
<dbReference type="SUPFAM" id="SSF50129">
    <property type="entry name" value="GroES-like"/>
    <property type="match status" value="1"/>
</dbReference>
<dbReference type="EMBL" id="BNJF01000002">
    <property type="protein sequence ID" value="GHO46341.1"/>
    <property type="molecule type" value="Genomic_DNA"/>
</dbReference>
<dbReference type="Pfam" id="PF08240">
    <property type="entry name" value="ADH_N"/>
    <property type="match status" value="1"/>
</dbReference>
<evidence type="ECO:0000313" key="4">
    <source>
        <dbReference type="EMBL" id="GHO46341.1"/>
    </source>
</evidence>
<gene>
    <name evidence="4" type="ORF">KSX_45040</name>
</gene>
<keyword evidence="2" id="KW-0560">Oxidoreductase</keyword>
<dbReference type="PANTHER" id="PTHR48106">
    <property type="entry name" value="QUINONE OXIDOREDUCTASE PIG3-RELATED"/>
    <property type="match status" value="1"/>
</dbReference>